<organism evidence="19 20">
    <name type="scientific">Acinetobacter puyangensis</name>
    <dbReference type="NCBI Taxonomy" id="1096779"/>
    <lineage>
        <taxon>Bacteria</taxon>
        <taxon>Pseudomonadati</taxon>
        <taxon>Pseudomonadota</taxon>
        <taxon>Gammaproteobacteria</taxon>
        <taxon>Moraxellales</taxon>
        <taxon>Moraxellaceae</taxon>
        <taxon>Acinetobacter</taxon>
    </lineage>
</organism>
<dbReference type="PANTHER" id="PTHR32552">
    <property type="entry name" value="FERRICHROME IRON RECEPTOR-RELATED"/>
    <property type="match status" value="1"/>
</dbReference>
<comment type="similarity">
    <text evidence="12 14">Belongs to the TonB-dependent receptor family.</text>
</comment>
<evidence type="ECO:0000256" key="2">
    <source>
        <dbReference type="ARBA" id="ARBA00022448"/>
    </source>
</evidence>
<dbReference type="GO" id="GO:0009279">
    <property type="term" value="C:cell outer membrane"/>
    <property type="evidence" value="ECO:0007669"/>
    <property type="project" value="UniProtKB-SubCell"/>
</dbReference>
<evidence type="ECO:0000256" key="10">
    <source>
        <dbReference type="ARBA" id="ARBA00023136"/>
    </source>
</evidence>
<evidence type="ECO:0000256" key="9">
    <source>
        <dbReference type="ARBA" id="ARBA00023077"/>
    </source>
</evidence>
<keyword evidence="10 12" id="KW-0472">Membrane</keyword>
<dbReference type="Gene3D" id="2.170.130.10">
    <property type="entry name" value="TonB-dependent receptor, plug domain"/>
    <property type="match status" value="1"/>
</dbReference>
<evidence type="ECO:0000256" key="11">
    <source>
        <dbReference type="ARBA" id="ARBA00023237"/>
    </source>
</evidence>
<gene>
    <name evidence="19" type="ORF">SAMN05421731_101316</name>
</gene>
<evidence type="ECO:0000259" key="17">
    <source>
        <dbReference type="Pfam" id="PF00593"/>
    </source>
</evidence>
<dbReference type="InterPro" id="IPR037066">
    <property type="entry name" value="Plug_dom_sf"/>
</dbReference>
<dbReference type="InterPro" id="IPR000531">
    <property type="entry name" value="Beta-barrel_TonB"/>
</dbReference>
<keyword evidence="4" id="KW-0410">Iron transport</keyword>
<evidence type="ECO:0000256" key="4">
    <source>
        <dbReference type="ARBA" id="ARBA00022496"/>
    </source>
</evidence>
<dbReference type="PROSITE" id="PS00430">
    <property type="entry name" value="TONB_DEPENDENT_REC_1"/>
    <property type="match status" value="1"/>
</dbReference>
<comment type="subcellular location">
    <subcellularLocation>
        <location evidence="1 12">Cell outer membrane</location>
        <topology evidence="1 12">Multi-pass membrane protein</topology>
    </subcellularLocation>
</comment>
<dbReference type="RefSeq" id="WP_171293959.1">
    <property type="nucleotide sequence ID" value="NZ_BAABHT010000020.1"/>
</dbReference>
<evidence type="ECO:0000259" key="18">
    <source>
        <dbReference type="Pfam" id="PF07715"/>
    </source>
</evidence>
<keyword evidence="3 12" id="KW-1134">Transmembrane beta strand</keyword>
<feature type="signal peptide" evidence="16">
    <location>
        <begin position="1"/>
        <end position="25"/>
    </location>
</feature>
<feature type="short sequence motif" description="TonB box" evidence="13">
    <location>
        <begin position="53"/>
        <end position="59"/>
    </location>
</feature>
<evidence type="ECO:0000256" key="14">
    <source>
        <dbReference type="RuleBase" id="RU003357"/>
    </source>
</evidence>
<dbReference type="Gene3D" id="2.40.170.20">
    <property type="entry name" value="TonB-dependent receptor, beta-barrel domain"/>
    <property type="match status" value="1"/>
</dbReference>
<evidence type="ECO:0000256" key="1">
    <source>
        <dbReference type="ARBA" id="ARBA00004571"/>
    </source>
</evidence>
<dbReference type="Pfam" id="PF00593">
    <property type="entry name" value="TonB_dep_Rec_b-barrel"/>
    <property type="match status" value="1"/>
</dbReference>
<dbReference type="InterPro" id="IPR036942">
    <property type="entry name" value="Beta-barrel_TonB_sf"/>
</dbReference>
<evidence type="ECO:0000256" key="16">
    <source>
        <dbReference type="SAM" id="SignalP"/>
    </source>
</evidence>
<accession>A0A240E5X5</accession>
<evidence type="ECO:0000256" key="6">
    <source>
        <dbReference type="ARBA" id="ARBA00022729"/>
    </source>
</evidence>
<dbReference type="AlphaFoldDB" id="A0A240E5X5"/>
<dbReference type="InterPro" id="IPR012910">
    <property type="entry name" value="Plug_dom"/>
</dbReference>
<keyword evidence="6 16" id="KW-0732">Signal</keyword>
<keyword evidence="5 12" id="KW-0812">Transmembrane</keyword>
<evidence type="ECO:0000256" key="13">
    <source>
        <dbReference type="PROSITE-ProRule" id="PRU10143"/>
    </source>
</evidence>
<keyword evidence="2 12" id="KW-0813">Transport</keyword>
<protein>
    <submittedName>
        <fullName evidence="19">Outer membrane receptor proteins, mostly Fe transport</fullName>
    </submittedName>
</protein>
<dbReference type="Pfam" id="PF07715">
    <property type="entry name" value="Plug"/>
    <property type="match status" value="1"/>
</dbReference>
<keyword evidence="9 13" id="KW-0798">TonB box</keyword>
<name>A0A240E5X5_9GAMM</name>
<evidence type="ECO:0000256" key="15">
    <source>
        <dbReference type="SAM" id="MobiDB-lite"/>
    </source>
</evidence>
<keyword evidence="11 12" id="KW-0998">Cell outer membrane</keyword>
<dbReference type="Proteomes" id="UP000219042">
    <property type="component" value="Unassembled WGS sequence"/>
</dbReference>
<evidence type="ECO:0000256" key="12">
    <source>
        <dbReference type="PROSITE-ProRule" id="PRU01360"/>
    </source>
</evidence>
<keyword evidence="19" id="KW-0675">Receptor</keyword>
<feature type="domain" description="TonB-dependent receptor-like beta-barrel" evidence="17">
    <location>
        <begin position="282"/>
        <end position="792"/>
    </location>
</feature>
<reference evidence="20" key="1">
    <citation type="submission" date="2016-09" db="EMBL/GenBank/DDBJ databases">
        <authorList>
            <person name="Varghese N."/>
            <person name="Submissions S."/>
        </authorList>
    </citation>
    <scope>NUCLEOTIDE SEQUENCE [LARGE SCALE GENOMIC DNA]</scope>
    <source>
        <strain evidence="20">ANC 4466</strain>
    </source>
</reference>
<dbReference type="InterPro" id="IPR039426">
    <property type="entry name" value="TonB-dep_rcpt-like"/>
</dbReference>
<dbReference type="InterPro" id="IPR010916">
    <property type="entry name" value="TonB_box_CS"/>
</dbReference>
<dbReference type="GO" id="GO:0015344">
    <property type="term" value="F:siderophore uptake transmembrane transporter activity"/>
    <property type="evidence" value="ECO:0007669"/>
    <property type="project" value="TreeGrafter"/>
</dbReference>
<keyword evidence="20" id="KW-1185">Reference proteome</keyword>
<dbReference type="EMBL" id="OANT01000001">
    <property type="protein sequence ID" value="SNX43280.1"/>
    <property type="molecule type" value="Genomic_DNA"/>
</dbReference>
<evidence type="ECO:0000256" key="8">
    <source>
        <dbReference type="ARBA" id="ARBA00023065"/>
    </source>
</evidence>
<feature type="region of interest" description="Disordered" evidence="15">
    <location>
        <begin position="23"/>
        <end position="44"/>
    </location>
</feature>
<evidence type="ECO:0000256" key="7">
    <source>
        <dbReference type="ARBA" id="ARBA00023004"/>
    </source>
</evidence>
<evidence type="ECO:0000256" key="5">
    <source>
        <dbReference type="ARBA" id="ARBA00022692"/>
    </source>
</evidence>
<sequence length="833" mass="90647">MTLSKTRLSVAVSMLLSFALQNSHADTQPDTASTTTSPAVETQSTEQVKQLETIVVTGTARSSGISKLDAGFSISTANQEQIKQVAPQSTADLMKIVPGVFAETSGGVAGLHVGVRGFPQNGGGGFATVQLDGSPIFVPATLDFLEGFSLFRIDDTVERVEVLRGGPSPIFSNGNPGLTVNFIQKKGKDTPEGTAGITLGSEGLYRFDGYYGGKIAEGWYATVGGFYRQSDGIRDTQYPADEGGQLSATLSKRWGDGNDLTFYVRKTHDSNAFFTPAPLLSNNGKLSTYPGFDQRKDTLQGNDLRQLNLEIAPDQTISRDYSDGRTIDLNLFGVNLDLNFDEWTLSNRASFLKGTADVRALFTSATPLSLNDYINGRITAANGSANVVNSAGGLATSGSASFASTGSAITDLSQPVIVAALNSIDKDIESFSNDFRLSRSFADHTVTLGGYFAHYSVDDLWYQGNNVLLSMEPNARRINVTLDNGVQISRDGFVSATTNQVKASYTGSNYAAFLADEWQITPDLRLDAGVRLEHYKADGNRNLTTAGVDLDGNPLTFYNNSSVILNGNKLYSKFSDTKTSWTLGANYFLQPDLSVFARLNSGYRFPSLDDVRNLGEASVVQSIDQYELGLKTINPLYDLALTAFLNEFDGQTYTQQIVDPNTNQQTTINSIAGSRTYGLELEAALRPTDRLELRLNTTWLNGEFKDVVDSSNPAFKNGNEVQRQPSVQVRFTPSYYIPLNFADLSLYGTYSYVGSRYSDINNLQPLPSYQTVDLGAKLDFGQWDLRFTGSNITNELGLTEGNPRVAGSANVNNVVMGRSLFGREYQLALRYRF</sequence>
<evidence type="ECO:0000313" key="19">
    <source>
        <dbReference type="EMBL" id="SNX43280.1"/>
    </source>
</evidence>
<proteinExistence type="inferred from homology"/>
<keyword evidence="8" id="KW-0406">Ion transport</keyword>
<dbReference type="PROSITE" id="PS52016">
    <property type="entry name" value="TONB_DEPENDENT_REC_3"/>
    <property type="match status" value="1"/>
</dbReference>
<keyword evidence="7" id="KW-0408">Iron</keyword>
<feature type="chain" id="PRO_5012399213" evidence="16">
    <location>
        <begin position="26"/>
        <end position="833"/>
    </location>
</feature>
<feature type="domain" description="TonB-dependent receptor plug" evidence="18">
    <location>
        <begin position="67"/>
        <end position="177"/>
    </location>
</feature>
<dbReference type="SUPFAM" id="SSF56935">
    <property type="entry name" value="Porins"/>
    <property type="match status" value="1"/>
</dbReference>
<evidence type="ECO:0000256" key="3">
    <source>
        <dbReference type="ARBA" id="ARBA00022452"/>
    </source>
</evidence>
<evidence type="ECO:0000313" key="20">
    <source>
        <dbReference type="Proteomes" id="UP000219042"/>
    </source>
</evidence>
<dbReference type="PANTHER" id="PTHR32552:SF89">
    <property type="entry name" value="CATECHOLATE SIDEROPHORE RECEPTOR FIU"/>
    <property type="match status" value="1"/>
</dbReference>